<keyword evidence="7 12" id="KW-0106">Calcium</keyword>
<evidence type="ECO:0000256" key="2">
    <source>
        <dbReference type="ARBA" id="ARBA00022475"/>
    </source>
</evidence>
<feature type="domain" description="Cadherin" evidence="13">
    <location>
        <begin position="113"/>
        <end position="225"/>
    </location>
</feature>
<feature type="domain" description="Cadherin" evidence="13">
    <location>
        <begin position="226"/>
        <end position="348"/>
    </location>
</feature>
<dbReference type="PROSITE" id="PS00232">
    <property type="entry name" value="CADHERIN_1"/>
    <property type="match status" value="4"/>
</dbReference>
<dbReference type="PROSITE" id="PS50268">
    <property type="entry name" value="CADHERIN_2"/>
    <property type="match status" value="8"/>
</dbReference>
<keyword evidence="5" id="KW-0732">Signal</keyword>
<gene>
    <name evidence="14" type="ORF">MGAL_10B003852</name>
</gene>
<comment type="subcellular location">
    <subcellularLocation>
        <location evidence="1">Cell membrane</location>
        <topology evidence="1">Single-pass type I membrane protein</topology>
    </subcellularLocation>
</comment>
<dbReference type="SMART" id="SM00112">
    <property type="entry name" value="CA"/>
    <property type="match status" value="7"/>
</dbReference>
<dbReference type="GO" id="GO:0005886">
    <property type="term" value="C:plasma membrane"/>
    <property type="evidence" value="ECO:0007669"/>
    <property type="project" value="UniProtKB-SubCell"/>
</dbReference>
<dbReference type="PRINTS" id="PR00205">
    <property type="entry name" value="CADHERIN"/>
</dbReference>
<keyword evidence="6" id="KW-0677">Repeat</keyword>
<evidence type="ECO:0000313" key="15">
    <source>
        <dbReference type="Proteomes" id="UP000596742"/>
    </source>
</evidence>
<feature type="domain" description="Cadherin" evidence="13">
    <location>
        <begin position="802"/>
        <end position="891"/>
    </location>
</feature>
<keyword evidence="4" id="KW-0479">Metal-binding</keyword>
<dbReference type="EMBL" id="UYJE01008380">
    <property type="protein sequence ID" value="VDI63513.1"/>
    <property type="molecule type" value="Genomic_DNA"/>
</dbReference>
<dbReference type="InterPro" id="IPR015919">
    <property type="entry name" value="Cadherin-like_sf"/>
</dbReference>
<dbReference type="AlphaFoldDB" id="A0A8B6GGR2"/>
<dbReference type="Pfam" id="PF00028">
    <property type="entry name" value="Cadherin"/>
    <property type="match status" value="4"/>
</dbReference>
<keyword evidence="2" id="KW-1003">Cell membrane</keyword>
<name>A0A8B6GGR2_MYTGA</name>
<comment type="caution">
    <text evidence="14">The sequence shown here is derived from an EMBL/GenBank/DDBJ whole genome shotgun (WGS) entry which is preliminary data.</text>
</comment>
<feature type="domain" description="Cadherin" evidence="13">
    <location>
        <begin position="695"/>
        <end position="801"/>
    </location>
</feature>
<feature type="domain" description="Cadherin" evidence="13">
    <location>
        <begin position="34"/>
        <end position="112"/>
    </location>
</feature>
<keyword evidence="9" id="KW-1133">Transmembrane helix</keyword>
<reference evidence="14" key="1">
    <citation type="submission" date="2018-11" db="EMBL/GenBank/DDBJ databases">
        <authorList>
            <person name="Alioto T."/>
            <person name="Alioto T."/>
        </authorList>
    </citation>
    <scope>NUCLEOTIDE SEQUENCE</scope>
</reference>
<evidence type="ECO:0000256" key="6">
    <source>
        <dbReference type="ARBA" id="ARBA00022737"/>
    </source>
</evidence>
<dbReference type="SUPFAM" id="SSF49313">
    <property type="entry name" value="Cadherin-like"/>
    <property type="match status" value="7"/>
</dbReference>
<keyword evidence="15" id="KW-1185">Reference proteome</keyword>
<dbReference type="Gene3D" id="2.60.40.60">
    <property type="entry name" value="Cadherins"/>
    <property type="match status" value="7"/>
</dbReference>
<dbReference type="InterPro" id="IPR020894">
    <property type="entry name" value="Cadherin_CS"/>
</dbReference>
<dbReference type="PANTHER" id="PTHR24026:SF133">
    <property type="entry name" value="CADHERIN-RELATED FAMILY MEMBER 2"/>
    <property type="match status" value="1"/>
</dbReference>
<feature type="domain" description="Cadherin" evidence="13">
    <location>
        <begin position="492"/>
        <end position="582"/>
    </location>
</feature>
<evidence type="ECO:0000256" key="7">
    <source>
        <dbReference type="ARBA" id="ARBA00022837"/>
    </source>
</evidence>
<evidence type="ECO:0000256" key="12">
    <source>
        <dbReference type="PROSITE-ProRule" id="PRU00043"/>
    </source>
</evidence>
<feature type="domain" description="Cadherin" evidence="13">
    <location>
        <begin position="583"/>
        <end position="694"/>
    </location>
</feature>
<accession>A0A8B6GGR2</accession>
<dbReference type="OrthoDB" id="6162222at2759"/>
<dbReference type="CDD" id="cd11304">
    <property type="entry name" value="Cadherin_repeat"/>
    <property type="match status" value="7"/>
</dbReference>
<dbReference type="GO" id="GO:0005509">
    <property type="term" value="F:calcium ion binding"/>
    <property type="evidence" value="ECO:0007669"/>
    <property type="project" value="UniProtKB-UniRule"/>
</dbReference>
<dbReference type="Proteomes" id="UP000596742">
    <property type="component" value="Unassembled WGS sequence"/>
</dbReference>
<keyword evidence="3" id="KW-0812">Transmembrane</keyword>
<protein>
    <recommendedName>
        <fullName evidence="13">Cadherin domain-containing protein</fullName>
    </recommendedName>
</protein>
<evidence type="ECO:0000313" key="14">
    <source>
        <dbReference type="EMBL" id="VDI63513.1"/>
    </source>
</evidence>
<evidence type="ECO:0000256" key="11">
    <source>
        <dbReference type="ARBA" id="ARBA00023180"/>
    </source>
</evidence>
<evidence type="ECO:0000256" key="3">
    <source>
        <dbReference type="ARBA" id="ARBA00022692"/>
    </source>
</evidence>
<evidence type="ECO:0000256" key="4">
    <source>
        <dbReference type="ARBA" id="ARBA00022723"/>
    </source>
</evidence>
<evidence type="ECO:0000256" key="8">
    <source>
        <dbReference type="ARBA" id="ARBA00022889"/>
    </source>
</evidence>
<dbReference type="PANTHER" id="PTHR24026">
    <property type="entry name" value="FAT ATYPICAL CADHERIN-RELATED"/>
    <property type="match status" value="1"/>
</dbReference>
<feature type="domain" description="Cadherin" evidence="13">
    <location>
        <begin position="349"/>
        <end position="469"/>
    </location>
</feature>
<evidence type="ECO:0000256" key="1">
    <source>
        <dbReference type="ARBA" id="ARBA00004251"/>
    </source>
</evidence>
<feature type="non-terminal residue" evidence="14">
    <location>
        <position position="1"/>
    </location>
</feature>
<keyword evidence="10" id="KW-0472">Membrane</keyword>
<evidence type="ECO:0000259" key="13">
    <source>
        <dbReference type="PROSITE" id="PS50268"/>
    </source>
</evidence>
<sequence>MIYAFVDIQWNLLPQSISPPRWNGDIHKTYQRAENLPIGSEIATISAEGQNGVEVSLIIYGTETERRVYFNYTTDGIKALGTVYLKEEMDREIREEKLTIYITDVNDNAPKFTEPFYQQEVSENALPGHIVINITASDPDNSVGGQFSFSLQSAHLYKGAFNISQGNGDDQTVGTVTLKRELDYELLSFYQYLIIATDHDPDRPLSSYVTLVIKVKDIQDSPPYFQGLPYVTTIKENVDINTPLPVQGYAIDRDIGVPNDIIYSFKSDSEKCRGLFRIDPNNGTVYTDTSNLDRDDTPINDNDIDGVCRLTLEAKELNSSGLPQHGNDTTTTPFVITILDKNDNLPKFNYSEYQAQVDENTTNIALTFAEPEGIVVTDIDQTDNNEFEISVQYLNGSDFDGIKPDPKSIRGSGNIQLRLANQFKFDFEVIQTAQYRLVATEKGKSNATSEQTCIISIKINDINDNNPVFTASSYNANASEYLSDTPFESESILNVTATDLDSGIRGNLTFTLGGDPHFSVSKLNATTAEIRTVNVISSEGVLDRETRDKYYLTIEASDGEGGRSNARINVFITDLNDNPPVFVQGYRQFSVKENQPTFDSDIVINATDNDQRNLSNSQVNYKLHTPSYLEKNFTIDNITGNITLSTEIDFEGLDRIDGKVTLIVEAYDLGSPSMSTNESIDINFQDVNDNVPEFTNQTFIMTVVENADSGWHVGTVSATDQDGTPTNSKLTYYIDKGDREKFRMNGATGDITVDHGAKIDREEYAMYNITVLAIDRGTPSLNSSALLFINITDQNDAQPKFNQSTYVTSVNESADINTTFAVCPANDEDLDALLMYSIIKAVPSYSPGAMGNELADDYFGITTDGHIYVKSVSVLDREVISHVQLLINVTDLHGVVNTPQTGS</sequence>
<organism evidence="14 15">
    <name type="scientific">Mytilus galloprovincialis</name>
    <name type="common">Mediterranean mussel</name>
    <dbReference type="NCBI Taxonomy" id="29158"/>
    <lineage>
        <taxon>Eukaryota</taxon>
        <taxon>Metazoa</taxon>
        <taxon>Spiralia</taxon>
        <taxon>Lophotrochozoa</taxon>
        <taxon>Mollusca</taxon>
        <taxon>Bivalvia</taxon>
        <taxon>Autobranchia</taxon>
        <taxon>Pteriomorphia</taxon>
        <taxon>Mytilida</taxon>
        <taxon>Mytiloidea</taxon>
        <taxon>Mytilidae</taxon>
        <taxon>Mytilinae</taxon>
        <taxon>Mytilus</taxon>
    </lineage>
</organism>
<dbReference type="FunFam" id="2.60.40.60:FF:000033">
    <property type="entry name" value="FAT atypical cadherin 1"/>
    <property type="match status" value="1"/>
</dbReference>
<dbReference type="GO" id="GO:0007156">
    <property type="term" value="P:homophilic cell adhesion via plasma membrane adhesion molecules"/>
    <property type="evidence" value="ECO:0007669"/>
    <property type="project" value="InterPro"/>
</dbReference>
<evidence type="ECO:0000256" key="9">
    <source>
        <dbReference type="ARBA" id="ARBA00022989"/>
    </source>
</evidence>
<evidence type="ECO:0000256" key="10">
    <source>
        <dbReference type="ARBA" id="ARBA00023136"/>
    </source>
</evidence>
<keyword evidence="8" id="KW-0130">Cell adhesion</keyword>
<proteinExistence type="predicted"/>
<evidence type="ECO:0000256" key="5">
    <source>
        <dbReference type="ARBA" id="ARBA00022729"/>
    </source>
</evidence>
<dbReference type="InterPro" id="IPR002126">
    <property type="entry name" value="Cadherin-like_dom"/>
</dbReference>
<keyword evidence="11" id="KW-0325">Glycoprotein</keyword>
<dbReference type="FunFam" id="2.60.40.60:FF:000123">
    <property type="entry name" value="Protocadherin beta 4"/>
    <property type="match status" value="1"/>
</dbReference>